<dbReference type="AlphaFoldDB" id="A0A834SGI4"/>
<reference evidence="1" key="1">
    <citation type="submission" date="2020-09" db="EMBL/GenBank/DDBJ databases">
        <title>Genome-Enabled Discovery of Anthraquinone Biosynthesis in Senna tora.</title>
        <authorList>
            <person name="Kang S.-H."/>
            <person name="Pandey R.P."/>
            <person name="Lee C.-M."/>
            <person name="Sim J.-S."/>
            <person name="Jeong J.-T."/>
            <person name="Choi B.-S."/>
            <person name="Jung M."/>
            <person name="Ginzburg D."/>
            <person name="Zhao K."/>
            <person name="Won S.Y."/>
            <person name="Oh T.-J."/>
            <person name="Yu Y."/>
            <person name="Kim N.-H."/>
            <person name="Lee O.R."/>
            <person name="Lee T.-H."/>
            <person name="Bashyal P."/>
            <person name="Kim T.-S."/>
            <person name="Lee W.-H."/>
            <person name="Kawkins C."/>
            <person name="Kim C.-K."/>
            <person name="Kim J.S."/>
            <person name="Ahn B.O."/>
            <person name="Rhee S.Y."/>
            <person name="Sohng J.K."/>
        </authorList>
    </citation>
    <scope>NUCLEOTIDE SEQUENCE</scope>
    <source>
        <tissue evidence="1">Leaf</tissue>
    </source>
</reference>
<name>A0A834SGI4_9FABA</name>
<evidence type="ECO:0000313" key="2">
    <source>
        <dbReference type="Proteomes" id="UP000634136"/>
    </source>
</evidence>
<dbReference type="Proteomes" id="UP000634136">
    <property type="component" value="Unassembled WGS sequence"/>
</dbReference>
<accession>A0A834SGI4</accession>
<keyword evidence="2" id="KW-1185">Reference proteome</keyword>
<organism evidence="1 2">
    <name type="scientific">Senna tora</name>
    <dbReference type="NCBI Taxonomy" id="362788"/>
    <lineage>
        <taxon>Eukaryota</taxon>
        <taxon>Viridiplantae</taxon>
        <taxon>Streptophyta</taxon>
        <taxon>Embryophyta</taxon>
        <taxon>Tracheophyta</taxon>
        <taxon>Spermatophyta</taxon>
        <taxon>Magnoliopsida</taxon>
        <taxon>eudicotyledons</taxon>
        <taxon>Gunneridae</taxon>
        <taxon>Pentapetalae</taxon>
        <taxon>rosids</taxon>
        <taxon>fabids</taxon>
        <taxon>Fabales</taxon>
        <taxon>Fabaceae</taxon>
        <taxon>Caesalpinioideae</taxon>
        <taxon>Cassia clade</taxon>
        <taxon>Senna</taxon>
    </lineage>
</organism>
<evidence type="ECO:0000313" key="1">
    <source>
        <dbReference type="EMBL" id="KAF7801975.1"/>
    </source>
</evidence>
<sequence length="124" mass="14471">MFFFLRNSSTWCSFLEGRELQGLACMLVEELQNLAFILFEGLGNAMSDLYASCVFYLFFLEEWELRNLAFILIEGQVNRSFVERSVIALLFALYIVQKESRTVRGIRKIIKNQSMRKIYGSSLE</sequence>
<proteinExistence type="predicted"/>
<comment type="caution">
    <text evidence="1">The sequence shown here is derived from an EMBL/GenBank/DDBJ whole genome shotgun (WGS) entry which is preliminary data.</text>
</comment>
<protein>
    <submittedName>
        <fullName evidence="1">Uncharacterized protein</fullName>
    </submittedName>
</protein>
<dbReference type="EMBL" id="JAAIUW010000013">
    <property type="protein sequence ID" value="KAF7801975.1"/>
    <property type="molecule type" value="Genomic_DNA"/>
</dbReference>
<gene>
    <name evidence="1" type="ORF">G2W53_041086</name>
</gene>